<dbReference type="Gene3D" id="1.10.260.40">
    <property type="entry name" value="lambda repressor-like DNA-binding domains"/>
    <property type="match status" value="1"/>
</dbReference>
<dbReference type="eggNOG" id="COG2856">
    <property type="taxonomic scope" value="Bacteria"/>
</dbReference>
<sequence>MNPWVNGERVKQARELIGLSQTEFARRLNITQPAVALIEAGRFTPSEELLNQIAFQTGFPVSFFFKEIRIDFPMGSLLFRSKMQASVKEKTKVYRSAQLIYELTDTFLARVRGLPVRISKLDVDPAEAARLTRSALGLSPDRPIPRLIYTLENAGVVIISLPVYSNSIDAFSCWVGTGTVRPVIALTEGWPGDRQRFSLAHELGHLVLHGSYHGTGIDVEQEANDFAAEFLVPEQAIREELTTPVRLKDLLEVKKRWGVSVQFLVLRAYRLGLITQRQYKYLYQQIGAKGWRQKEPIDIPVEKPRLLRQLVETTYGVPMNFKQVASDTQLPSRFVENTLLGYLGKDPAHPITSESGKIVAFPGRDKSTGAN</sequence>
<dbReference type="AlphaFoldDB" id="D7CPB5"/>
<feature type="domain" description="HTH cro/C1-type" evidence="2">
    <location>
        <begin position="10"/>
        <end position="64"/>
    </location>
</feature>
<dbReference type="EMBL" id="CP002048">
    <property type="protein sequence ID" value="ADI02550.1"/>
    <property type="molecule type" value="Genomic_DNA"/>
</dbReference>
<dbReference type="SUPFAM" id="SSF47413">
    <property type="entry name" value="lambda repressor-like DNA-binding domains"/>
    <property type="match status" value="1"/>
</dbReference>
<evidence type="ECO:0000256" key="1">
    <source>
        <dbReference type="ARBA" id="ARBA00007227"/>
    </source>
</evidence>
<reference evidence="3 4" key="2">
    <citation type="journal article" date="2010" name="Stand. Genomic Sci.">
        <title>Complete genome sequence of Syntrophothermus lipocalidus type strain (TGB-C1).</title>
        <authorList>
            <person name="Djao O.D."/>
            <person name="Zhang X."/>
            <person name="Lucas S."/>
            <person name="Lapidus A."/>
            <person name="Del Rio T.G."/>
            <person name="Nolan M."/>
            <person name="Tice H."/>
            <person name="Cheng J.F."/>
            <person name="Han C."/>
            <person name="Tapia R."/>
            <person name="Goodwin L."/>
            <person name="Pitluck S."/>
            <person name="Liolios K."/>
            <person name="Ivanova N."/>
            <person name="Mavromatis K."/>
            <person name="Mikhailova N."/>
            <person name="Ovchinnikova G."/>
            <person name="Pati A."/>
            <person name="Brambilla E."/>
            <person name="Chen A."/>
            <person name="Palaniappan K."/>
            <person name="Land M."/>
            <person name="Hauser L."/>
            <person name="Chang Y.J."/>
            <person name="Jeffries C.D."/>
            <person name="Rohde M."/>
            <person name="Sikorski J."/>
            <person name="Spring S."/>
            <person name="Goker M."/>
            <person name="Detter J.C."/>
            <person name="Woyke T."/>
            <person name="Bristow J."/>
            <person name="Eisen J.A."/>
            <person name="Markowitz V."/>
            <person name="Hugenholtz P."/>
            <person name="Kyrpides N.C."/>
            <person name="Klenk H.P."/>
        </authorList>
    </citation>
    <scope>NUCLEOTIDE SEQUENCE [LARGE SCALE GENOMIC DNA]</scope>
    <source>
        <strain evidence="4">DSM 12680 / TGB-C1</strain>
    </source>
</reference>
<keyword evidence="4" id="KW-1185">Reference proteome</keyword>
<dbReference type="eggNOG" id="COG1476">
    <property type="taxonomic scope" value="Bacteria"/>
</dbReference>
<dbReference type="PROSITE" id="PS50943">
    <property type="entry name" value="HTH_CROC1"/>
    <property type="match status" value="1"/>
</dbReference>
<evidence type="ECO:0000313" key="3">
    <source>
        <dbReference type="EMBL" id="ADI02550.1"/>
    </source>
</evidence>
<dbReference type="Gene3D" id="1.10.10.2910">
    <property type="match status" value="1"/>
</dbReference>
<dbReference type="HOGENOM" id="CLU_053651_1_1_9"/>
<proteinExistence type="inferred from homology"/>
<dbReference type="Pfam" id="PF06114">
    <property type="entry name" value="Peptidase_M78"/>
    <property type="match status" value="1"/>
</dbReference>
<dbReference type="CDD" id="cd00093">
    <property type="entry name" value="HTH_XRE"/>
    <property type="match status" value="1"/>
</dbReference>
<dbReference type="GO" id="GO:0003677">
    <property type="term" value="F:DNA binding"/>
    <property type="evidence" value="ECO:0007669"/>
    <property type="project" value="InterPro"/>
</dbReference>
<dbReference type="Pfam" id="PF01381">
    <property type="entry name" value="HTH_3"/>
    <property type="match status" value="1"/>
</dbReference>
<dbReference type="SMART" id="SM00530">
    <property type="entry name" value="HTH_XRE"/>
    <property type="match status" value="1"/>
</dbReference>
<dbReference type="RefSeq" id="WP_013175952.1">
    <property type="nucleotide sequence ID" value="NC_014220.1"/>
</dbReference>
<dbReference type="InterPro" id="IPR001387">
    <property type="entry name" value="Cro/C1-type_HTH"/>
</dbReference>
<name>D7CPB5_SYNLT</name>
<dbReference type="InterPro" id="IPR052345">
    <property type="entry name" value="Rad_response_metalloprotease"/>
</dbReference>
<evidence type="ECO:0000259" key="2">
    <source>
        <dbReference type="PROSITE" id="PS50943"/>
    </source>
</evidence>
<dbReference type="PANTHER" id="PTHR43236:SF1">
    <property type="entry name" value="BLL7220 PROTEIN"/>
    <property type="match status" value="1"/>
</dbReference>
<dbReference type="InterPro" id="IPR010982">
    <property type="entry name" value="Lambda_DNA-bd_dom_sf"/>
</dbReference>
<dbReference type="Proteomes" id="UP000000378">
    <property type="component" value="Chromosome"/>
</dbReference>
<organism evidence="3 4">
    <name type="scientific">Syntrophothermus lipocalidus (strain DSM 12680 / TGB-C1)</name>
    <dbReference type="NCBI Taxonomy" id="643648"/>
    <lineage>
        <taxon>Bacteria</taxon>
        <taxon>Bacillati</taxon>
        <taxon>Bacillota</taxon>
        <taxon>Clostridia</taxon>
        <taxon>Eubacteriales</taxon>
        <taxon>Syntrophomonadaceae</taxon>
        <taxon>Syntrophothermus</taxon>
    </lineage>
</organism>
<accession>D7CPB5</accession>
<evidence type="ECO:0000313" key="4">
    <source>
        <dbReference type="Proteomes" id="UP000000378"/>
    </source>
</evidence>
<dbReference type="KEGG" id="slp:Slip_1795"/>
<gene>
    <name evidence="3" type="ordered locus">Slip_1795</name>
</gene>
<comment type="similarity">
    <text evidence="1">Belongs to the short-chain fatty acyl-CoA assimilation regulator (ScfR) family.</text>
</comment>
<dbReference type="STRING" id="643648.Slip_1795"/>
<reference evidence="4" key="1">
    <citation type="journal article" date="2010" name="Stand. Genomic Sci.">
        <title>Complete genome sequence of Syntrophothermus lipocalidus type strain (TGB-C1T).</title>
        <authorList>
            <consortium name="US DOE Joint Genome Institute (JGI-PGF)"/>
            <person name="Djao O."/>
            <person name="Zhang X."/>
            <person name="Lucas S."/>
            <person name="Lapidus A."/>
            <person name="Glavina Del Rio T."/>
            <person name="Nolan M."/>
            <person name="Tice H."/>
            <person name="Cheng J."/>
            <person name="Han C."/>
            <person name="Tapia R."/>
            <person name="Goodwin L."/>
            <person name="Pitluck S."/>
            <person name="Liolios K."/>
            <person name="Ivanova N."/>
            <person name="Mavromatis K."/>
            <person name="Mikhailova N."/>
            <person name="Ovchinnikova G."/>
            <person name="Pati A."/>
            <person name="Brambilla E."/>
            <person name="Chen A."/>
            <person name="Palaniappan K."/>
            <person name="Land M."/>
            <person name="Hauser L."/>
            <person name="Chang Y."/>
            <person name="Jeffries C."/>
            <person name="Rohde M."/>
            <person name="Sikorski J."/>
            <person name="Spring S."/>
            <person name="Goker M."/>
            <person name="Detter J."/>
            <person name="Woyke T."/>
            <person name="Bristow J."/>
            <person name="Eisen J."/>
            <person name="Markowitz V."/>
            <person name="Hugenholtz P."/>
            <person name="Kyrpides N."/>
            <person name="Klenk H."/>
        </authorList>
    </citation>
    <scope>NUCLEOTIDE SEQUENCE [LARGE SCALE GENOMIC DNA]</scope>
    <source>
        <strain evidence="4">DSM 12680 / TGB-C1</strain>
    </source>
</reference>
<dbReference type="PANTHER" id="PTHR43236">
    <property type="entry name" value="ANTITOXIN HIGA1"/>
    <property type="match status" value="1"/>
</dbReference>
<dbReference type="InterPro" id="IPR010359">
    <property type="entry name" value="IrrE_HExxH"/>
</dbReference>
<protein>
    <recommendedName>
        <fullName evidence="2">HTH cro/C1-type domain-containing protein</fullName>
    </recommendedName>
</protein>